<evidence type="ECO:0000313" key="1">
    <source>
        <dbReference type="EMBL" id="DAD85029.1"/>
    </source>
</evidence>
<protein>
    <submittedName>
        <fullName evidence="1">Uncharacterized protein</fullName>
    </submittedName>
</protein>
<accession>A0A8S5MRR5</accession>
<reference evidence="1" key="1">
    <citation type="journal article" date="2021" name="Proc. Natl. Acad. Sci. U.S.A.">
        <title>A Catalog of Tens of Thousands of Viruses from Human Metagenomes Reveals Hidden Associations with Chronic Diseases.</title>
        <authorList>
            <person name="Tisza M.J."/>
            <person name="Buck C.B."/>
        </authorList>
    </citation>
    <scope>NUCLEOTIDE SEQUENCE</scope>
    <source>
        <strain evidence="1">CtV3c15</strain>
    </source>
</reference>
<dbReference type="EMBL" id="BK014971">
    <property type="protein sequence ID" value="DAD85029.1"/>
    <property type="molecule type" value="Genomic_DNA"/>
</dbReference>
<organism evidence="1">
    <name type="scientific">Podoviridae sp. ctV3c15</name>
    <dbReference type="NCBI Taxonomy" id="2826559"/>
    <lineage>
        <taxon>Viruses</taxon>
        <taxon>Duplodnaviria</taxon>
        <taxon>Heunggongvirae</taxon>
        <taxon>Uroviricota</taxon>
        <taxon>Caudoviricetes</taxon>
    </lineage>
</organism>
<proteinExistence type="predicted"/>
<sequence>MLDRSQYICYNFYRRCSCYIISNCSISYRAIRR</sequence>
<name>A0A8S5MRR5_9CAUD</name>